<reference evidence="12" key="2">
    <citation type="submission" date="2015-01" db="EMBL/GenBank/DDBJ databases">
        <title>Evolutionary Origins and Diversification of the Mycorrhizal Mutualists.</title>
        <authorList>
            <consortium name="DOE Joint Genome Institute"/>
            <consortium name="Mycorrhizal Genomics Consortium"/>
            <person name="Kohler A."/>
            <person name="Kuo A."/>
            <person name="Nagy L.G."/>
            <person name="Floudas D."/>
            <person name="Copeland A."/>
            <person name="Barry K.W."/>
            <person name="Cichocki N."/>
            <person name="Veneault-Fourrey C."/>
            <person name="LaButti K."/>
            <person name="Lindquist E.A."/>
            <person name="Lipzen A."/>
            <person name="Lundell T."/>
            <person name="Morin E."/>
            <person name="Murat C."/>
            <person name="Riley R."/>
            <person name="Ohm R."/>
            <person name="Sun H."/>
            <person name="Tunlid A."/>
            <person name="Henrissat B."/>
            <person name="Grigoriev I.V."/>
            <person name="Hibbett D.S."/>
            <person name="Martin F."/>
        </authorList>
    </citation>
    <scope>NUCLEOTIDE SEQUENCE [LARGE SCALE GENOMIC DNA]</scope>
    <source>
        <strain evidence="12">Zn</strain>
    </source>
</reference>
<dbReference type="STRING" id="913774.A0A0C3GKF3"/>
<keyword evidence="6" id="KW-0804">Transcription</keyword>
<dbReference type="SUPFAM" id="SSF57959">
    <property type="entry name" value="Leucine zipper domain"/>
    <property type="match status" value="1"/>
</dbReference>
<dbReference type="SMART" id="SM00338">
    <property type="entry name" value="BRLZ"/>
    <property type="match status" value="1"/>
</dbReference>
<feature type="domain" description="BZIP" evidence="10">
    <location>
        <begin position="41"/>
        <end position="99"/>
    </location>
</feature>
<dbReference type="GO" id="GO:0000976">
    <property type="term" value="F:transcription cis-regulatory region binding"/>
    <property type="evidence" value="ECO:0007669"/>
    <property type="project" value="InterPro"/>
</dbReference>
<dbReference type="InParanoid" id="A0A0C3GKF3"/>
<keyword evidence="7" id="KW-0539">Nucleus</keyword>
<evidence type="ECO:0000256" key="1">
    <source>
        <dbReference type="ARBA" id="ARBA00004049"/>
    </source>
</evidence>
<dbReference type="Proteomes" id="UP000054321">
    <property type="component" value="Unassembled WGS sequence"/>
</dbReference>
<sequence>MCKTRKLLPPELDIEGLYGSQGRRRKYNRSDKAIPAHVHSRRRRQNRASQKAFRERKEKRMKETEEKLIGLQGRHNELTQSYERLQVEYSAMKQELETLRCKNESMYPVPSHSLADINESDAMRADHSDPFLFDVSALCYEPKEDM</sequence>
<dbReference type="InterPro" id="IPR004827">
    <property type="entry name" value="bZIP"/>
</dbReference>
<dbReference type="PROSITE" id="PS00036">
    <property type="entry name" value="BZIP_BASIC"/>
    <property type="match status" value="1"/>
</dbReference>
<protein>
    <recommendedName>
        <fullName evidence="8">Putative transcription factor kapC</fullName>
    </recommendedName>
</protein>
<comment type="subcellular location">
    <subcellularLocation>
        <location evidence="2">Nucleus</location>
    </subcellularLocation>
</comment>
<comment type="function">
    <text evidence="1">Putative transcription factor.</text>
</comment>
<dbReference type="EMBL" id="KN832884">
    <property type="protein sequence ID" value="KIM96595.1"/>
    <property type="molecule type" value="Genomic_DNA"/>
</dbReference>
<evidence type="ECO:0000313" key="11">
    <source>
        <dbReference type="EMBL" id="KIM96595.1"/>
    </source>
</evidence>
<gene>
    <name evidence="11" type="ORF">OIDMADRAFT_44672</name>
</gene>
<dbReference type="GO" id="GO:0090575">
    <property type="term" value="C:RNA polymerase II transcription regulator complex"/>
    <property type="evidence" value="ECO:0007669"/>
    <property type="project" value="TreeGrafter"/>
</dbReference>
<reference evidence="11 12" key="1">
    <citation type="submission" date="2014-04" db="EMBL/GenBank/DDBJ databases">
        <authorList>
            <consortium name="DOE Joint Genome Institute"/>
            <person name="Kuo A."/>
            <person name="Martino E."/>
            <person name="Perotto S."/>
            <person name="Kohler A."/>
            <person name="Nagy L.G."/>
            <person name="Floudas D."/>
            <person name="Copeland A."/>
            <person name="Barry K.W."/>
            <person name="Cichocki N."/>
            <person name="Veneault-Fourrey C."/>
            <person name="LaButti K."/>
            <person name="Lindquist E.A."/>
            <person name="Lipzen A."/>
            <person name="Lundell T."/>
            <person name="Morin E."/>
            <person name="Murat C."/>
            <person name="Sun H."/>
            <person name="Tunlid A."/>
            <person name="Henrissat B."/>
            <person name="Grigoriev I.V."/>
            <person name="Hibbett D.S."/>
            <person name="Martin F."/>
            <person name="Nordberg H.P."/>
            <person name="Cantor M.N."/>
            <person name="Hua S.X."/>
        </authorList>
    </citation>
    <scope>NUCLEOTIDE SEQUENCE [LARGE SCALE GENOMIC DNA]</scope>
    <source>
        <strain evidence="11 12">Zn</strain>
    </source>
</reference>
<evidence type="ECO:0000256" key="6">
    <source>
        <dbReference type="ARBA" id="ARBA00023163"/>
    </source>
</evidence>
<evidence type="ECO:0000256" key="3">
    <source>
        <dbReference type="ARBA" id="ARBA00007163"/>
    </source>
</evidence>
<dbReference type="CDD" id="cd14688">
    <property type="entry name" value="bZIP_YAP"/>
    <property type="match status" value="1"/>
</dbReference>
<keyword evidence="12" id="KW-1185">Reference proteome</keyword>
<evidence type="ECO:0000256" key="7">
    <source>
        <dbReference type="ARBA" id="ARBA00023242"/>
    </source>
</evidence>
<evidence type="ECO:0000259" key="10">
    <source>
        <dbReference type="PROSITE" id="PS50217"/>
    </source>
</evidence>
<accession>A0A0C3GKF3</accession>
<comment type="similarity">
    <text evidence="3">Belongs to the bZIP family.</text>
</comment>
<proteinExistence type="inferred from homology"/>
<keyword evidence="5" id="KW-0238">DNA-binding</keyword>
<evidence type="ECO:0000256" key="8">
    <source>
        <dbReference type="ARBA" id="ARBA00044067"/>
    </source>
</evidence>
<dbReference type="InterPro" id="IPR050936">
    <property type="entry name" value="AP-1-like"/>
</dbReference>
<evidence type="ECO:0000256" key="2">
    <source>
        <dbReference type="ARBA" id="ARBA00004123"/>
    </source>
</evidence>
<organism evidence="11 12">
    <name type="scientific">Oidiodendron maius (strain Zn)</name>
    <dbReference type="NCBI Taxonomy" id="913774"/>
    <lineage>
        <taxon>Eukaryota</taxon>
        <taxon>Fungi</taxon>
        <taxon>Dikarya</taxon>
        <taxon>Ascomycota</taxon>
        <taxon>Pezizomycotina</taxon>
        <taxon>Leotiomycetes</taxon>
        <taxon>Leotiomycetes incertae sedis</taxon>
        <taxon>Myxotrichaceae</taxon>
        <taxon>Oidiodendron</taxon>
    </lineage>
</organism>
<evidence type="ECO:0000313" key="12">
    <source>
        <dbReference type="Proteomes" id="UP000054321"/>
    </source>
</evidence>
<feature type="compositionally biased region" description="Basic and acidic residues" evidence="9">
    <location>
        <begin position="52"/>
        <end position="65"/>
    </location>
</feature>
<dbReference type="OrthoDB" id="2593073at2759"/>
<dbReference type="AlphaFoldDB" id="A0A0C3GKF3"/>
<feature type="region of interest" description="Disordered" evidence="9">
    <location>
        <begin position="19"/>
        <end position="65"/>
    </location>
</feature>
<dbReference type="PROSITE" id="PS50217">
    <property type="entry name" value="BZIP"/>
    <property type="match status" value="1"/>
</dbReference>
<dbReference type="Gene3D" id="1.20.5.170">
    <property type="match status" value="1"/>
</dbReference>
<evidence type="ECO:0000256" key="5">
    <source>
        <dbReference type="ARBA" id="ARBA00023125"/>
    </source>
</evidence>
<evidence type="ECO:0000256" key="4">
    <source>
        <dbReference type="ARBA" id="ARBA00023015"/>
    </source>
</evidence>
<dbReference type="GO" id="GO:0001228">
    <property type="term" value="F:DNA-binding transcription activator activity, RNA polymerase II-specific"/>
    <property type="evidence" value="ECO:0007669"/>
    <property type="project" value="TreeGrafter"/>
</dbReference>
<evidence type="ECO:0000256" key="9">
    <source>
        <dbReference type="SAM" id="MobiDB-lite"/>
    </source>
</evidence>
<dbReference type="PANTHER" id="PTHR40621:SF11">
    <property type="entry name" value="TRANSCRIPTION FACTOR KAPC-RELATED"/>
    <property type="match status" value="1"/>
</dbReference>
<dbReference type="InterPro" id="IPR046347">
    <property type="entry name" value="bZIP_sf"/>
</dbReference>
<name>A0A0C3GKF3_OIDMZ</name>
<dbReference type="HOGENOM" id="CLU_1696551_0_0_1"/>
<keyword evidence="4" id="KW-0805">Transcription regulation</keyword>
<dbReference type="PANTHER" id="PTHR40621">
    <property type="entry name" value="TRANSCRIPTION FACTOR KAPC-RELATED"/>
    <property type="match status" value="1"/>
</dbReference>